<organism evidence="1 2">
    <name type="scientific">Prunus dulcis</name>
    <name type="common">Almond</name>
    <name type="synonym">Amygdalus dulcis</name>
    <dbReference type="NCBI Taxonomy" id="3755"/>
    <lineage>
        <taxon>Eukaryota</taxon>
        <taxon>Viridiplantae</taxon>
        <taxon>Streptophyta</taxon>
        <taxon>Embryophyta</taxon>
        <taxon>Tracheophyta</taxon>
        <taxon>Spermatophyta</taxon>
        <taxon>Magnoliopsida</taxon>
        <taxon>eudicotyledons</taxon>
        <taxon>Gunneridae</taxon>
        <taxon>Pentapetalae</taxon>
        <taxon>rosids</taxon>
        <taxon>fabids</taxon>
        <taxon>Rosales</taxon>
        <taxon>Rosaceae</taxon>
        <taxon>Amygdaloideae</taxon>
        <taxon>Amygdaleae</taxon>
        <taxon>Prunus</taxon>
    </lineage>
</organism>
<gene>
    <name evidence="1" type="ORF">L3X38_014330</name>
</gene>
<dbReference type="Proteomes" id="UP001054821">
    <property type="component" value="Chromosome 2"/>
</dbReference>
<name>A0AAD4WNL7_PRUDU</name>
<dbReference type="EMBL" id="JAJFAZ020000002">
    <property type="protein sequence ID" value="KAI5346451.1"/>
    <property type="molecule type" value="Genomic_DNA"/>
</dbReference>
<proteinExistence type="predicted"/>
<comment type="caution">
    <text evidence="1">The sequence shown here is derived from an EMBL/GenBank/DDBJ whole genome shotgun (WGS) entry which is preliminary data.</text>
</comment>
<evidence type="ECO:0000313" key="2">
    <source>
        <dbReference type="Proteomes" id="UP001054821"/>
    </source>
</evidence>
<dbReference type="AlphaFoldDB" id="A0AAD4WNL7"/>
<keyword evidence="2" id="KW-1185">Reference proteome</keyword>
<protein>
    <submittedName>
        <fullName evidence="1">Uncharacterized protein</fullName>
    </submittedName>
</protein>
<accession>A0AAD4WNL7</accession>
<sequence length="168" mass="19167">MEGRVDNYNDIEEIRRMLRQLMEHIACIEARTLIGRSYDGEGCVNPYMNRVACINTLISGSLDGEYEGDSSFHCCTPLCESIEEGHDEDNCEICFEVEKTSEKVFGESKQVESNVILKALDLKEVGYAFLKQHNQDTFKGKIVENSVDLVNLMTTLWVERLIAELELF</sequence>
<evidence type="ECO:0000313" key="1">
    <source>
        <dbReference type="EMBL" id="KAI5346451.1"/>
    </source>
</evidence>
<reference evidence="1 2" key="1">
    <citation type="journal article" date="2022" name="G3 (Bethesda)">
        <title>Whole-genome sequence and methylome profiling of the almond [Prunus dulcis (Mill.) D.A. Webb] cultivar 'Nonpareil'.</title>
        <authorList>
            <person name="D'Amico-Willman K.M."/>
            <person name="Ouma W.Z."/>
            <person name="Meulia T."/>
            <person name="Sideli G.M."/>
            <person name="Gradziel T.M."/>
            <person name="Fresnedo-Ramirez J."/>
        </authorList>
    </citation>
    <scope>NUCLEOTIDE SEQUENCE [LARGE SCALE GENOMIC DNA]</scope>
    <source>
        <strain evidence="1">Clone GOH B32 T37-40</strain>
    </source>
</reference>